<dbReference type="AlphaFoldDB" id="A0ABD1WIY1"/>
<name>A0ABD1WIY1_9LAMI</name>
<feature type="region of interest" description="Disordered" evidence="1">
    <location>
        <begin position="1"/>
        <end position="23"/>
    </location>
</feature>
<accession>A0ABD1WIY1</accession>
<sequence length="119" mass="13587">MPESHQTDDKVENSKKMKYTNPVVECSDAGRNHSISKSSSEFLDDDLVFTEEDLRNMDESVAKHVVGCHKVTSQVTITQSSKWRLGVFVIKFAEYIFGRKIKEIPKKFDTKVAHHNMAV</sequence>
<protein>
    <submittedName>
        <fullName evidence="2">Uncharacterized protein</fullName>
    </submittedName>
</protein>
<reference evidence="3" key="1">
    <citation type="submission" date="2024-07" db="EMBL/GenBank/DDBJ databases">
        <title>Two chromosome-level genome assemblies of Korean endemic species Abeliophyllum distichum and Forsythia ovata (Oleaceae).</title>
        <authorList>
            <person name="Jang H."/>
        </authorList>
    </citation>
    <scope>NUCLEOTIDE SEQUENCE [LARGE SCALE GENOMIC DNA]</scope>
</reference>
<proteinExistence type="predicted"/>
<evidence type="ECO:0000256" key="1">
    <source>
        <dbReference type="SAM" id="MobiDB-lite"/>
    </source>
</evidence>
<comment type="caution">
    <text evidence="2">The sequence shown here is derived from an EMBL/GenBank/DDBJ whole genome shotgun (WGS) entry which is preliminary data.</text>
</comment>
<dbReference type="Proteomes" id="UP001604277">
    <property type="component" value="Unassembled WGS sequence"/>
</dbReference>
<organism evidence="2 3">
    <name type="scientific">Forsythia ovata</name>
    <dbReference type="NCBI Taxonomy" id="205694"/>
    <lineage>
        <taxon>Eukaryota</taxon>
        <taxon>Viridiplantae</taxon>
        <taxon>Streptophyta</taxon>
        <taxon>Embryophyta</taxon>
        <taxon>Tracheophyta</taxon>
        <taxon>Spermatophyta</taxon>
        <taxon>Magnoliopsida</taxon>
        <taxon>eudicotyledons</taxon>
        <taxon>Gunneridae</taxon>
        <taxon>Pentapetalae</taxon>
        <taxon>asterids</taxon>
        <taxon>lamiids</taxon>
        <taxon>Lamiales</taxon>
        <taxon>Oleaceae</taxon>
        <taxon>Forsythieae</taxon>
        <taxon>Forsythia</taxon>
    </lineage>
</organism>
<evidence type="ECO:0000313" key="2">
    <source>
        <dbReference type="EMBL" id="KAL2549415.1"/>
    </source>
</evidence>
<evidence type="ECO:0000313" key="3">
    <source>
        <dbReference type="Proteomes" id="UP001604277"/>
    </source>
</evidence>
<keyword evidence="3" id="KW-1185">Reference proteome</keyword>
<gene>
    <name evidence="2" type="ORF">Fot_10945</name>
</gene>
<dbReference type="EMBL" id="JBFOLJ010000003">
    <property type="protein sequence ID" value="KAL2549415.1"/>
    <property type="molecule type" value="Genomic_DNA"/>
</dbReference>
<feature type="compositionally biased region" description="Basic and acidic residues" evidence="1">
    <location>
        <begin position="1"/>
        <end position="15"/>
    </location>
</feature>